<reference evidence="2" key="1">
    <citation type="submission" date="2018-05" db="EMBL/GenBank/DDBJ databases">
        <authorList>
            <person name="Lanie J.A."/>
            <person name="Ng W.-L."/>
            <person name="Kazmierczak K.M."/>
            <person name="Andrzejewski T.M."/>
            <person name="Davidsen T.M."/>
            <person name="Wayne K.J."/>
            <person name="Tettelin H."/>
            <person name="Glass J.I."/>
            <person name="Rusch D."/>
            <person name="Podicherti R."/>
            <person name="Tsui H.-C.T."/>
            <person name="Winkler M.E."/>
        </authorList>
    </citation>
    <scope>NUCLEOTIDE SEQUENCE</scope>
</reference>
<dbReference type="SUPFAM" id="SSF55298">
    <property type="entry name" value="YjgF-like"/>
    <property type="match status" value="1"/>
</dbReference>
<dbReference type="InterPro" id="IPR035959">
    <property type="entry name" value="RutC-like_sf"/>
</dbReference>
<dbReference type="Gene3D" id="3.30.1330.40">
    <property type="entry name" value="RutC-like"/>
    <property type="match status" value="1"/>
</dbReference>
<evidence type="ECO:0000256" key="1">
    <source>
        <dbReference type="ARBA" id="ARBA00010552"/>
    </source>
</evidence>
<dbReference type="EMBL" id="UINC01089633">
    <property type="protein sequence ID" value="SVC40890.1"/>
    <property type="molecule type" value="Genomic_DNA"/>
</dbReference>
<accession>A0A382LW93</accession>
<name>A0A382LW93_9ZZZZ</name>
<protein>
    <submittedName>
        <fullName evidence="2">Uncharacterized protein</fullName>
    </submittedName>
</protein>
<dbReference type="Pfam" id="PF01042">
    <property type="entry name" value="Ribonuc_L-PSP"/>
    <property type="match status" value="1"/>
</dbReference>
<gene>
    <name evidence="2" type="ORF">METZ01_LOCUS293744</name>
</gene>
<sequence length="96" mass="10329">MQKETSTMKREPLSPDTLHAPFATYVHGVAIDEAKRVIFSAGQVCGDKDGNIVGVDDFDAQGEQVMKNLKEVLAEGGATVSDIVKVTIYVVGQKYA</sequence>
<dbReference type="GO" id="GO:0019239">
    <property type="term" value="F:deaminase activity"/>
    <property type="evidence" value="ECO:0007669"/>
    <property type="project" value="TreeGrafter"/>
</dbReference>
<evidence type="ECO:0000313" key="2">
    <source>
        <dbReference type="EMBL" id="SVC40890.1"/>
    </source>
</evidence>
<feature type="non-terminal residue" evidence="2">
    <location>
        <position position="96"/>
    </location>
</feature>
<dbReference type="PANTHER" id="PTHR11803:SF58">
    <property type="entry name" value="PROTEIN HMF1-RELATED"/>
    <property type="match status" value="1"/>
</dbReference>
<dbReference type="GO" id="GO:0005829">
    <property type="term" value="C:cytosol"/>
    <property type="evidence" value="ECO:0007669"/>
    <property type="project" value="TreeGrafter"/>
</dbReference>
<dbReference type="AlphaFoldDB" id="A0A382LW93"/>
<dbReference type="InterPro" id="IPR006175">
    <property type="entry name" value="YjgF/YER057c/UK114"/>
</dbReference>
<proteinExistence type="inferred from homology"/>
<dbReference type="CDD" id="cd00448">
    <property type="entry name" value="YjgF_YER057c_UK114_family"/>
    <property type="match status" value="1"/>
</dbReference>
<comment type="similarity">
    <text evidence="1">Belongs to the RutC family.</text>
</comment>
<organism evidence="2">
    <name type="scientific">marine metagenome</name>
    <dbReference type="NCBI Taxonomy" id="408172"/>
    <lineage>
        <taxon>unclassified sequences</taxon>
        <taxon>metagenomes</taxon>
        <taxon>ecological metagenomes</taxon>
    </lineage>
</organism>
<dbReference type="PANTHER" id="PTHR11803">
    <property type="entry name" value="2-IMINOBUTANOATE/2-IMINOPROPANOATE DEAMINASE RIDA"/>
    <property type="match status" value="1"/>
</dbReference>